<keyword evidence="1" id="KW-0646">Protease inhibitor</keyword>
<reference evidence="4 5" key="1">
    <citation type="submission" date="2017-03" db="EMBL/GenBank/DDBJ databases">
        <title>Genome of the blue death feigning beetle - Asbolus verrucosus.</title>
        <authorList>
            <person name="Rider S.D."/>
        </authorList>
    </citation>
    <scope>NUCLEOTIDE SEQUENCE [LARGE SCALE GENOMIC DNA]</scope>
    <source>
        <strain evidence="4">Butters</strain>
        <tissue evidence="4">Head and leg muscle</tissue>
    </source>
</reference>
<evidence type="ECO:0000313" key="4">
    <source>
        <dbReference type="EMBL" id="RZB40089.1"/>
    </source>
</evidence>
<name>A0A482VAL6_ASBVE</name>
<keyword evidence="5" id="KW-1185">Reference proteome</keyword>
<sequence length="144" mass="16936">MASENEHLNNLDVKIQQLRKSEVPQLFKVIQTKSNLEPKTIIHFKERVRNRKFFHQRRFWKAASEIYQTLYKYLATLNLGVHKVFNEKEADLSGIVDRKDSFVIDDVFQKTVVDVIEDGVEVGILMMIHFNLQLYPVVYAGRII</sequence>
<keyword evidence="2" id="KW-0722">Serine protease inhibitor</keyword>
<dbReference type="GO" id="GO:0004867">
    <property type="term" value="F:serine-type endopeptidase inhibitor activity"/>
    <property type="evidence" value="ECO:0007669"/>
    <property type="project" value="UniProtKB-KW"/>
</dbReference>
<dbReference type="Gene3D" id="3.30.497.10">
    <property type="entry name" value="Antithrombin, subunit I, domain 2"/>
    <property type="match status" value="1"/>
</dbReference>
<proteinExistence type="predicted"/>
<dbReference type="InterPro" id="IPR036186">
    <property type="entry name" value="Serpin_sf"/>
</dbReference>
<dbReference type="InterPro" id="IPR023796">
    <property type="entry name" value="Serpin_dom"/>
</dbReference>
<dbReference type="InterPro" id="IPR042178">
    <property type="entry name" value="Serpin_sf_1"/>
</dbReference>
<gene>
    <name evidence="4" type="ORF">BDFB_012251</name>
</gene>
<feature type="domain" description="Serpin" evidence="3">
    <location>
        <begin position="78"/>
        <end position="122"/>
    </location>
</feature>
<organism evidence="4 5">
    <name type="scientific">Asbolus verrucosus</name>
    <name type="common">Desert ironclad beetle</name>
    <dbReference type="NCBI Taxonomy" id="1661398"/>
    <lineage>
        <taxon>Eukaryota</taxon>
        <taxon>Metazoa</taxon>
        <taxon>Ecdysozoa</taxon>
        <taxon>Arthropoda</taxon>
        <taxon>Hexapoda</taxon>
        <taxon>Insecta</taxon>
        <taxon>Pterygota</taxon>
        <taxon>Neoptera</taxon>
        <taxon>Endopterygota</taxon>
        <taxon>Coleoptera</taxon>
        <taxon>Polyphaga</taxon>
        <taxon>Cucujiformia</taxon>
        <taxon>Tenebrionidae</taxon>
        <taxon>Pimeliinae</taxon>
        <taxon>Asbolus</taxon>
    </lineage>
</organism>
<evidence type="ECO:0000256" key="1">
    <source>
        <dbReference type="ARBA" id="ARBA00022690"/>
    </source>
</evidence>
<dbReference type="SUPFAM" id="SSF56574">
    <property type="entry name" value="Serpins"/>
    <property type="match status" value="1"/>
</dbReference>
<evidence type="ECO:0000259" key="3">
    <source>
        <dbReference type="Pfam" id="PF00079"/>
    </source>
</evidence>
<dbReference type="Proteomes" id="UP000292052">
    <property type="component" value="Unassembled WGS sequence"/>
</dbReference>
<dbReference type="OrthoDB" id="671595at2759"/>
<accession>A0A482VAL6</accession>
<evidence type="ECO:0000313" key="5">
    <source>
        <dbReference type="Proteomes" id="UP000292052"/>
    </source>
</evidence>
<protein>
    <submittedName>
        <fullName evidence="4">Serpin domain containing protein</fullName>
    </submittedName>
</protein>
<dbReference type="Pfam" id="PF00079">
    <property type="entry name" value="Serpin"/>
    <property type="match status" value="1"/>
</dbReference>
<dbReference type="EMBL" id="QDEB01122396">
    <property type="protein sequence ID" value="RZB40089.1"/>
    <property type="molecule type" value="Genomic_DNA"/>
</dbReference>
<dbReference type="AlphaFoldDB" id="A0A482VAL6"/>
<comment type="caution">
    <text evidence="4">The sequence shown here is derived from an EMBL/GenBank/DDBJ whole genome shotgun (WGS) entry which is preliminary data.</text>
</comment>
<evidence type="ECO:0000256" key="2">
    <source>
        <dbReference type="ARBA" id="ARBA00022900"/>
    </source>
</evidence>